<evidence type="ECO:0000256" key="1">
    <source>
        <dbReference type="SAM" id="Phobius"/>
    </source>
</evidence>
<evidence type="ECO:0000313" key="3">
    <source>
        <dbReference type="Proteomes" id="UP000004564"/>
    </source>
</evidence>
<accession>A0A6C8GDK0</accession>
<evidence type="ECO:0008006" key="4">
    <source>
        <dbReference type="Google" id="ProtNLM"/>
    </source>
</evidence>
<dbReference type="AlphaFoldDB" id="A0A6C8GDK0"/>
<keyword evidence="1" id="KW-0472">Membrane</keyword>
<keyword evidence="1" id="KW-1133">Transmembrane helix</keyword>
<feature type="transmembrane region" description="Helical" evidence="1">
    <location>
        <begin position="6"/>
        <end position="28"/>
    </location>
</feature>
<name>A0A6C8GDK0_SALIN</name>
<proteinExistence type="predicted"/>
<keyword evidence="1" id="KW-0812">Transmembrane</keyword>
<comment type="caution">
    <text evidence="2">The sequence shown here is derived from an EMBL/GenBank/DDBJ whole genome shotgun (WGS) entry which is preliminary data.</text>
</comment>
<dbReference type="EMBL" id="AFYI01000002">
    <property type="protein sequence ID" value="EHB43502.1"/>
    <property type="molecule type" value="Genomic_DNA"/>
</dbReference>
<protein>
    <recommendedName>
        <fullName evidence="4">WYL domain-containing protein</fullName>
    </recommendedName>
</protein>
<organism evidence="2 3">
    <name type="scientific">Salmonella enterica subsp. enterica serovar Infantis str. SARB27</name>
    <dbReference type="NCBI Taxonomy" id="596155"/>
    <lineage>
        <taxon>Bacteria</taxon>
        <taxon>Pseudomonadati</taxon>
        <taxon>Pseudomonadota</taxon>
        <taxon>Gammaproteobacteria</taxon>
        <taxon>Enterobacterales</taxon>
        <taxon>Enterobacteriaceae</taxon>
        <taxon>Salmonella</taxon>
    </lineage>
</organism>
<reference evidence="2 3" key="1">
    <citation type="submission" date="2011-09" db="EMBL/GenBank/DDBJ databases">
        <authorList>
            <person name="McClelland M."/>
            <person name="Clifton S."/>
            <person name="Porwollik S."/>
            <person name="Cheng P."/>
            <person name="Wollam A."/>
            <person name="Wang C."/>
            <person name="Pepin K."/>
            <person name="Bhonagiri V."/>
            <person name="Fulton R."/>
            <person name="Fulton L.F."/>
            <person name="Delehaunty K."/>
            <person name="Fronick C."/>
            <person name="O'Laughlin M."/>
            <person name="Godfrey J."/>
            <person name="Waligorski J."/>
            <person name="Appelbaum E."/>
            <person name="Farmer C."/>
            <person name="Strong C."/>
            <person name="Tomlinson C."/>
            <person name="Hou S."/>
            <person name="Minx P."/>
            <person name="Warren W."/>
            <person name="Wilson R.K."/>
        </authorList>
    </citation>
    <scope>NUCLEOTIDE SEQUENCE [LARGE SCALE GENOMIC DNA]</scope>
    <source>
        <strain evidence="3">SARB 27</strain>
    </source>
</reference>
<dbReference type="Proteomes" id="UP000004564">
    <property type="component" value="Chromosome"/>
</dbReference>
<gene>
    <name evidence="2" type="ORF">SEENIN0B_03418</name>
</gene>
<sequence>MLPLYSQGICIMWLLSFIIFIFLAYLFIKLCPSKKEREMANHAQAREEATRRIMLDEKYCERVDPLHLPKRTDPDSVMVPGSVPDWIFNDGVKKTSTTVLIEYNSDEVTQRHVTVLFTGYAYFYGYCHLRSDYRTFRYSSVSSAVDPTTGTKIPDLSSFLLERSYDETTTAQPEMVFDDGAISVNCYIIIKIKRKRTESIKNVTVLGYSHLSGKIYVRCNESNKYYVFYLDDIIEVIDAGTGELITGVRSYLRKHKVSR</sequence>
<evidence type="ECO:0000313" key="2">
    <source>
        <dbReference type="EMBL" id="EHB43502.1"/>
    </source>
</evidence>